<protein>
    <submittedName>
        <fullName evidence="2">Alpha/beta hydrolase</fullName>
    </submittedName>
</protein>
<dbReference type="GO" id="GO:0008236">
    <property type="term" value="F:serine-type peptidase activity"/>
    <property type="evidence" value="ECO:0007669"/>
    <property type="project" value="InterPro"/>
</dbReference>
<name>A0AAE3FHQ8_9BACT</name>
<gene>
    <name evidence="2" type="ORF">MR241_07075</name>
</gene>
<dbReference type="Gene3D" id="3.40.50.1820">
    <property type="entry name" value="alpha/beta hydrolase"/>
    <property type="match status" value="1"/>
</dbReference>
<reference evidence="2 3" key="1">
    <citation type="submission" date="2022-03" db="EMBL/GenBank/DDBJ databases">
        <title>Metagenome-assembled genomes from swine fecal metagenomes.</title>
        <authorList>
            <person name="Holman D.B."/>
            <person name="Kommadath A."/>
        </authorList>
    </citation>
    <scope>NUCLEOTIDE SEQUENCE [LARGE SCALE GENOMIC DNA]</scope>
    <source>
        <strain evidence="2">SUG147</strain>
    </source>
</reference>
<dbReference type="AlphaFoldDB" id="A0AAE3FHQ8"/>
<proteinExistence type="predicted"/>
<evidence type="ECO:0000259" key="1">
    <source>
        <dbReference type="Pfam" id="PF00326"/>
    </source>
</evidence>
<dbReference type="InterPro" id="IPR001375">
    <property type="entry name" value="Peptidase_S9_cat"/>
</dbReference>
<comment type="caution">
    <text evidence="2">The sequence shown here is derived from an EMBL/GenBank/DDBJ whole genome shotgun (WGS) entry which is preliminary data.</text>
</comment>
<dbReference type="Proteomes" id="UP001139365">
    <property type="component" value="Unassembled WGS sequence"/>
</dbReference>
<sequence>MTETTWNGYKQMNFTVGGRTSYIVCPEKALPGNPWVWRTEFFEAFNYVDRALLERGWHLAYHCVSDMYGCPESVSMMKEFYDTAVNEYGMSSKPAMFGFSRGALYAVNFALKYPDCCGLLYLDAPVLDICSWPGGLGAGLGEESCWKECKEIYHLNDETALTFTGNPLDRTKELAKTGIPVMLVCGDADRYVPYAENGEPFYEKMKEAGADIMLIVKPGCDHHPHSLSDPAPVVDFIEKHYGIK</sequence>
<accession>A0AAE3FHQ8</accession>
<dbReference type="InterPro" id="IPR029058">
    <property type="entry name" value="AB_hydrolase_fold"/>
</dbReference>
<keyword evidence="2" id="KW-0378">Hydrolase</keyword>
<dbReference type="EMBL" id="JALEMU010000114">
    <property type="protein sequence ID" value="MCI5756039.1"/>
    <property type="molecule type" value="Genomic_DNA"/>
</dbReference>
<evidence type="ECO:0000313" key="2">
    <source>
        <dbReference type="EMBL" id="MCI5756039.1"/>
    </source>
</evidence>
<organism evidence="2 3">
    <name type="scientific">Candidatus Colimorpha enterica</name>
    <dbReference type="NCBI Taxonomy" id="3083063"/>
    <lineage>
        <taxon>Bacteria</taxon>
        <taxon>Pseudomonadati</taxon>
        <taxon>Bacteroidota</taxon>
        <taxon>Bacteroidia</taxon>
        <taxon>Bacteroidales</taxon>
        <taxon>Candidatus Colimorpha</taxon>
    </lineage>
</organism>
<evidence type="ECO:0000313" key="3">
    <source>
        <dbReference type="Proteomes" id="UP001139365"/>
    </source>
</evidence>
<dbReference type="GO" id="GO:0006508">
    <property type="term" value="P:proteolysis"/>
    <property type="evidence" value="ECO:0007669"/>
    <property type="project" value="InterPro"/>
</dbReference>
<dbReference type="SUPFAM" id="SSF53474">
    <property type="entry name" value="alpha/beta-Hydrolases"/>
    <property type="match status" value="1"/>
</dbReference>
<feature type="domain" description="Peptidase S9 prolyl oligopeptidase catalytic" evidence="1">
    <location>
        <begin position="88"/>
        <end position="239"/>
    </location>
</feature>
<dbReference type="Pfam" id="PF00326">
    <property type="entry name" value="Peptidase_S9"/>
    <property type="match status" value="1"/>
</dbReference>